<dbReference type="Gene3D" id="3.30.40.10">
    <property type="entry name" value="Zinc/RING finger domain, C3HC4 (zinc finger)"/>
    <property type="match status" value="1"/>
</dbReference>
<organism evidence="8 9">
    <name type="scientific">Hyaloperonospora brassicae</name>
    <name type="common">Brassica downy mildew</name>
    <name type="synonym">Peronospora brassicae</name>
    <dbReference type="NCBI Taxonomy" id="162125"/>
    <lineage>
        <taxon>Eukaryota</taxon>
        <taxon>Sar</taxon>
        <taxon>Stramenopiles</taxon>
        <taxon>Oomycota</taxon>
        <taxon>Peronosporomycetes</taxon>
        <taxon>Peronosporales</taxon>
        <taxon>Peronosporaceae</taxon>
        <taxon>Hyaloperonospora</taxon>
    </lineage>
</organism>
<evidence type="ECO:0000256" key="4">
    <source>
        <dbReference type="ARBA" id="ARBA00022786"/>
    </source>
</evidence>
<reference evidence="8" key="1">
    <citation type="submission" date="2022-12" db="EMBL/GenBank/DDBJ databases">
        <authorList>
            <person name="Webb A."/>
        </authorList>
    </citation>
    <scope>NUCLEOTIDE SEQUENCE</scope>
    <source>
        <strain evidence="8">Hp1</strain>
    </source>
</reference>
<evidence type="ECO:0000256" key="6">
    <source>
        <dbReference type="PROSITE-ProRule" id="PRU00175"/>
    </source>
</evidence>
<dbReference type="InterPro" id="IPR024766">
    <property type="entry name" value="Znf_RING_H2"/>
</dbReference>
<dbReference type="Pfam" id="PF12678">
    <property type="entry name" value="zf-rbx1"/>
    <property type="match status" value="1"/>
</dbReference>
<keyword evidence="5" id="KW-0862">Zinc</keyword>
<keyword evidence="4" id="KW-0833">Ubl conjugation pathway</keyword>
<dbReference type="SMART" id="SM00184">
    <property type="entry name" value="RING"/>
    <property type="match status" value="1"/>
</dbReference>
<keyword evidence="3 6" id="KW-0863">Zinc-finger</keyword>
<gene>
    <name evidence="8" type="ORF">HBR001_LOCUS9007</name>
</gene>
<dbReference type="InterPro" id="IPR052788">
    <property type="entry name" value="RING-type_E3_ligase_ATL"/>
</dbReference>
<evidence type="ECO:0000256" key="1">
    <source>
        <dbReference type="ARBA" id="ARBA00004906"/>
    </source>
</evidence>
<dbReference type="EMBL" id="CANTFL010001471">
    <property type="protein sequence ID" value="CAI5742485.1"/>
    <property type="molecule type" value="Genomic_DNA"/>
</dbReference>
<keyword evidence="2" id="KW-0479">Metal-binding</keyword>
<feature type="domain" description="RING-type" evidence="7">
    <location>
        <begin position="120"/>
        <end position="171"/>
    </location>
</feature>
<protein>
    <recommendedName>
        <fullName evidence="7">RING-type domain-containing protein</fullName>
    </recommendedName>
</protein>
<sequence length="206" mass="23247">MMSKRSRAIKHRGAKLENVLVHLLRCVLLSGSAMKCSHARRGLPPHLFEFLGVKRDADKRSLLHVFVGSLQPGLKKEAATITNVSMPEPRDQRKRSLVTCDLSSLVPSMSIGDPTDVDQCAICLDVVSWSASAEVDTSSSKRPIVLQREHTFHRKCIFEWLLFQYDCPVCRAQVGFSAVTNYCRQKNQVQWWLSDFKENPVPPAAR</sequence>
<dbReference type="SUPFAM" id="SSF57850">
    <property type="entry name" value="RING/U-box"/>
    <property type="match status" value="1"/>
</dbReference>
<evidence type="ECO:0000256" key="2">
    <source>
        <dbReference type="ARBA" id="ARBA00022723"/>
    </source>
</evidence>
<evidence type="ECO:0000256" key="5">
    <source>
        <dbReference type="ARBA" id="ARBA00022833"/>
    </source>
</evidence>
<evidence type="ECO:0000313" key="9">
    <source>
        <dbReference type="Proteomes" id="UP001162031"/>
    </source>
</evidence>
<proteinExistence type="predicted"/>
<evidence type="ECO:0000313" key="8">
    <source>
        <dbReference type="EMBL" id="CAI5742485.1"/>
    </source>
</evidence>
<evidence type="ECO:0000256" key="3">
    <source>
        <dbReference type="ARBA" id="ARBA00022771"/>
    </source>
</evidence>
<comment type="caution">
    <text evidence="8">The sequence shown here is derived from an EMBL/GenBank/DDBJ whole genome shotgun (WGS) entry which is preliminary data.</text>
</comment>
<keyword evidence="9" id="KW-1185">Reference proteome</keyword>
<dbReference type="Proteomes" id="UP001162031">
    <property type="component" value="Unassembled WGS sequence"/>
</dbReference>
<dbReference type="PANTHER" id="PTHR45798:SF97">
    <property type="entry name" value="ALCOHOL-SENSITIVE RING FINGER PROTEIN 1"/>
    <property type="match status" value="1"/>
</dbReference>
<dbReference type="GO" id="GO:0008270">
    <property type="term" value="F:zinc ion binding"/>
    <property type="evidence" value="ECO:0007669"/>
    <property type="project" value="UniProtKB-KW"/>
</dbReference>
<comment type="pathway">
    <text evidence="1">Protein modification; protein ubiquitination.</text>
</comment>
<evidence type="ECO:0000259" key="7">
    <source>
        <dbReference type="PROSITE" id="PS50089"/>
    </source>
</evidence>
<dbReference type="InterPro" id="IPR013083">
    <property type="entry name" value="Znf_RING/FYVE/PHD"/>
</dbReference>
<name>A0AAV0V3C6_HYABA</name>
<dbReference type="InterPro" id="IPR001841">
    <property type="entry name" value="Znf_RING"/>
</dbReference>
<accession>A0AAV0V3C6</accession>
<dbReference type="PROSITE" id="PS50089">
    <property type="entry name" value="ZF_RING_2"/>
    <property type="match status" value="1"/>
</dbReference>
<dbReference type="AlphaFoldDB" id="A0AAV0V3C6"/>
<dbReference type="PANTHER" id="PTHR45798">
    <property type="entry name" value="RING-H2 FINGER PROTEIN ATL61-RELATED-RELATED"/>
    <property type="match status" value="1"/>
</dbReference>